<dbReference type="PANTHER" id="PTHR47892">
    <property type="entry name" value="UNIVERSAL STRESS PROTEIN E"/>
    <property type="match status" value="1"/>
</dbReference>
<protein>
    <recommendedName>
        <fullName evidence="5">UspA domain-containing protein</fullName>
    </recommendedName>
</protein>
<evidence type="ECO:0000256" key="4">
    <source>
        <dbReference type="ARBA" id="ARBA00037131"/>
    </source>
</evidence>
<dbReference type="OrthoDB" id="239260at2"/>
<comment type="function">
    <text evidence="4">Required for resistance to DNA-damaging agents.</text>
</comment>
<keyword evidence="3" id="KW-0963">Cytoplasm</keyword>
<dbReference type="PANTHER" id="PTHR47892:SF1">
    <property type="entry name" value="UNIVERSAL STRESS PROTEIN E"/>
    <property type="match status" value="1"/>
</dbReference>
<dbReference type="Proteomes" id="UP000003704">
    <property type="component" value="Unassembled WGS sequence"/>
</dbReference>
<evidence type="ECO:0000313" key="6">
    <source>
        <dbReference type="EMBL" id="EIT68716.1"/>
    </source>
</evidence>
<dbReference type="Pfam" id="PF00582">
    <property type="entry name" value="Usp"/>
    <property type="match status" value="1"/>
</dbReference>
<dbReference type="RefSeq" id="WP_007186846.1">
    <property type="nucleotide sequence ID" value="NZ_AKGD01000003.1"/>
</dbReference>
<comment type="caution">
    <text evidence="6">The sequence shown here is derived from an EMBL/GenBank/DDBJ whole genome shotgun (WGS) entry which is preliminary data.</text>
</comment>
<dbReference type="STRING" id="1172194.WQQ_39110"/>
<evidence type="ECO:0000313" key="7">
    <source>
        <dbReference type="Proteomes" id="UP000003704"/>
    </source>
</evidence>
<feature type="domain" description="UspA" evidence="5">
    <location>
        <begin position="141"/>
        <end position="286"/>
    </location>
</feature>
<dbReference type="SUPFAM" id="SSF52402">
    <property type="entry name" value="Adenine nucleotide alpha hydrolases-like"/>
    <property type="match status" value="2"/>
</dbReference>
<evidence type="ECO:0000259" key="5">
    <source>
        <dbReference type="Pfam" id="PF00582"/>
    </source>
</evidence>
<reference evidence="6 7" key="1">
    <citation type="journal article" date="2012" name="J. Bacteriol.">
        <title>Genome Sequence of n-Alkane-Degrading Hydrocarboniphaga effusa Strain AP103T (ATCC BAA-332T).</title>
        <authorList>
            <person name="Chang H.K."/>
            <person name="Zylstra G.J."/>
            <person name="Chae J.C."/>
        </authorList>
    </citation>
    <scope>NUCLEOTIDE SEQUENCE [LARGE SCALE GENOMIC DNA]</scope>
    <source>
        <strain evidence="6 7">AP103</strain>
    </source>
</reference>
<evidence type="ECO:0000256" key="2">
    <source>
        <dbReference type="ARBA" id="ARBA00008791"/>
    </source>
</evidence>
<gene>
    <name evidence="6" type="ORF">WQQ_39110</name>
</gene>
<dbReference type="InterPro" id="IPR006016">
    <property type="entry name" value="UspA"/>
</dbReference>
<sequence>MTNNSASYQRILLMVPAGSGPCPALAQGIALARRTQARIILQACTEAGDADADSASWLASTLTLLRGEGIEASGHLLAGPLKPDALLADIGRFAPDLVIKQPGKNSALRRLFSTPEDQALARQCPVPLMVVGSRGDHVPHRVLAAVDIVEAAGADDLNAGVIAQAERLAAATGAEVHVAHAVEPVINMPEDAGLQGVAATPVLTEELQALHRERFRILADRYRVPEPRRHLVFGSVDIALEELSERIGAEVIVAGHHPRGALERFLVGSTSEHLLSHGKQSVLIVRQPH</sequence>
<comment type="subcellular location">
    <subcellularLocation>
        <location evidence="1">Cytoplasm</location>
    </subcellularLocation>
</comment>
<evidence type="ECO:0000256" key="1">
    <source>
        <dbReference type="ARBA" id="ARBA00004496"/>
    </source>
</evidence>
<accession>I8HYX5</accession>
<dbReference type="AlphaFoldDB" id="I8HYX5"/>
<dbReference type="GO" id="GO:0005737">
    <property type="term" value="C:cytoplasm"/>
    <property type="evidence" value="ECO:0007669"/>
    <property type="project" value="UniProtKB-SubCell"/>
</dbReference>
<comment type="similarity">
    <text evidence="2">Belongs to the universal stress protein A family.</text>
</comment>
<evidence type="ECO:0000256" key="3">
    <source>
        <dbReference type="ARBA" id="ARBA00022490"/>
    </source>
</evidence>
<keyword evidence="7" id="KW-1185">Reference proteome</keyword>
<dbReference type="Gene3D" id="3.40.50.12370">
    <property type="match status" value="1"/>
</dbReference>
<organism evidence="6 7">
    <name type="scientific">Hydrocarboniphaga effusa AP103</name>
    <dbReference type="NCBI Taxonomy" id="1172194"/>
    <lineage>
        <taxon>Bacteria</taxon>
        <taxon>Pseudomonadati</taxon>
        <taxon>Pseudomonadota</taxon>
        <taxon>Gammaproteobacteria</taxon>
        <taxon>Nevskiales</taxon>
        <taxon>Nevskiaceae</taxon>
        <taxon>Hydrocarboniphaga</taxon>
    </lineage>
</organism>
<name>I8HYX5_9GAMM</name>
<dbReference type="EMBL" id="AKGD01000003">
    <property type="protein sequence ID" value="EIT68716.1"/>
    <property type="molecule type" value="Genomic_DNA"/>
</dbReference>
<proteinExistence type="inferred from homology"/>